<evidence type="ECO:0000313" key="1">
    <source>
        <dbReference type="EMBL" id="KAB4241641.1"/>
    </source>
</evidence>
<evidence type="ECO:0008006" key="3">
    <source>
        <dbReference type="Google" id="ProtNLM"/>
    </source>
</evidence>
<comment type="caution">
    <text evidence="1">The sequence shown here is derived from an EMBL/GenBank/DDBJ whole genome shotgun (WGS) entry which is preliminary data.</text>
</comment>
<dbReference type="EMBL" id="WCTM01000007">
    <property type="protein sequence ID" value="KAB4241641.1"/>
    <property type="molecule type" value="Genomic_DNA"/>
</dbReference>
<dbReference type="AlphaFoldDB" id="A0A4Q5E7T6"/>
<sequence>MPEKTNNTPENREEKRLSEQELQFCELYVNGGLEYAGRPKKCYVEVFGEQAAKNPHSAANYLMNKPHVLAHIKALLSSERFEMETTAVKLQVTETLKAVMNETATTDYTDRFGVPLSPAPLRAVSVNAAKALMEIFPIKHKEESRLRIEGADGGVIFNVIVPTNTPSKDEEAED</sequence>
<gene>
    <name evidence="1" type="ORF">GAP41_12925</name>
</gene>
<proteinExistence type="predicted"/>
<accession>A0A4Q5E7T6</accession>
<evidence type="ECO:0000313" key="2">
    <source>
        <dbReference type="Proteomes" id="UP000431575"/>
    </source>
</evidence>
<protein>
    <recommendedName>
        <fullName evidence="3">Terminase small subunit</fullName>
    </recommendedName>
</protein>
<dbReference type="Proteomes" id="UP000431575">
    <property type="component" value="Unassembled WGS sequence"/>
</dbReference>
<dbReference type="RefSeq" id="WP_130081244.1">
    <property type="nucleotide sequence ID" value="NZ_RCXX01000007.1"/>
</dbReference>
<dbReference type="InterPro" id="IPR038713">
    <property type="entry name" value="Terminase_Gp1_N_sf"/>
</dbReference>
<organism evidence="1 2">
    <name type="scientific">Bacteroides uniformis</name>
    <dbReference type="NCBI Taxonomy" id="820"/>
    <lineage>
        <taxon>Bacteria</taxon>
        <taxon>Pseudomonadati</taxon>
        <taxon>Bacteroidota</taxon>
        <taxon>Bacteroidia</taxon>
        <taxon>Bacteroidales</taxon>
        <taxon>Bacteroidaceae</taxon>
        <taxon>Bacteroides</taxon>
    </lineage>
</organism>
<dbReference type="Gene3D" id="1.10.10.1400">
    <property type="entry name" value="Terminase, small subunit, N-terminal DNA-binding domain, HTH motif"/>
    <property type="match status" value="1"/>
</dbReference>
<reference evidence="1 2" key="1">
    <citation type="journal article" date="2019" name="Nat. Med.">
        <title>A library of human gut bacterial isolates paired with longitudinal multiomics data enables mechanistic microbiome research.</title>
        <authorList>
            <person name="Poyet M."/>
            <person name="Groussin M."/>
            <person name="Gibbons S.M."/>
            <person name="Avila-Pacheco J."/>
            <person name="Jiang X."/>
            <person name="Kearney S.M."/>
            <person name="Perrotta A.R."/>
            <person name="Berdy B."/>
            <person name="Zhao S."/>
            <person name="Lieberman T.D."/>
            <person name="Swanson P.K."/>
            <person name="Smith M."/>
            <person name="Roesemann S."/>
            <person name="Alexander J.E."/>
            <person name="Rich S.A."/>
            <person name="Livny J."/>
            <person name="Vlamakis H."/>
            <person name="Clish C."/>
            <person name="Bullock K."/>
            <person name="Deik A."/>
            <person name="Scott J."/>
            <person name="Pierce K.A."/>
            <person name="Xavier R.J."/>
            <person name="Alm E.J."/>
        </authorList>
    </citation>
    <scope>NUCLEOTIDE SEQUENCE [LARGE SCALE GENOMIC DNA]</scope>
    <source>
        <strain evidence="1 2">BIOML-A6</strain>
    </source>
</reference>
<name>A0A4Q5E7T6_BACUN</name>